<protein>
    <submittedName>
        <fullName evidence="2">Uncharacterized protein</fullName>
    </submittedName>
</protein>
<name>A0A4Z0ZG22_9PEZI</name>
<sequence length="472" mass="53180">MANTIRGTGLTIAHNSLAALVENPERLDRMRRRFSESPPSYRSRESGTTTRSQSSNAPSEGHEDRASREIALFCQHRASLPRTQFETQVEEESRRLYRESDLLCLVCELEPPAAENVKKWWIEQGIWKEEWSKNNRPDGRWKHEEPIKCDAESETDSGAEAEPECIFGPKRKQPPAKRQKPELDERQIAERRAVLAREREASHPYHQFLWQVSQERGRIQNKLGVDDSLGLDLADVNTRAYEMIRSKWIKWELWHSKWTILPGMWWTHERPIQELLANDPIYNRGLAHEQHVNEAREEAARSLHDDGSRYGRLFGPPNGNEDEEDPLPLDPGPPRPAQNSPEPSPIAQPPPQISEAVPDDRPEVDAPRGLFDPPVIAEAMEPGPARQQVENDPGESSSSAPIAPRRSKRLQEAKLNTAQDTIGDDVADSSKGKTALKRKKGAAGNPIAASSAKPQGTSKAGRSTNTKRKKRG</sequence>
<dbReference type="Proteomes" id="UP000297716">
    <property type="component" value="Unassembled WGS sequence"/>
</dbReference>
<feature type="compositionally biased region" description="Polar residues" evidence="1">
    <location>
        <begin position="452"/>
        <end position="464"/>
    </location>
</feature>
<accession>A0A4Z0ZG22</accession>
<feature type="region of interest" description="Disordered" evidence="1">
    <location>
        <begin position="31"/>
        <end position="65"/>
    </location>
</feature>
<evidence type="ECO:0000313" key="3">
    <source>
        <dbReference type="Proteomes" id="UP000297716"/>
    </source>
</evidence>
<feature type="compositionally biased region" description="Acidic residues" evidence="1">
    <location>
        <begin position="152"/>
        <end position="163"/>
    </location>
</feature>
<reference evidence="2 3" key="1">
    <citation type="submission" date="2019-03" db="EMBL/GenBank/DDBJ databases">
        <title>Draft genome sequence of Xylaria hypoxylon DSM 108379, a ubiquitous saprotrophic-parasitic fungi on hardwood.</title>
        <authorList>
            <person name="Buettner E."/>
            <person name="Leonhardt S."/>
            <person name="Gebauer A.M."/>
            <person name="Liers C."/>
            <person name="Hofrichter M."/>
            <person name="Kellner H."/>
        </authorList>
    </citation>
    <scope>NUCLEOTIDE SEQUENCE [LARGE SCALE GENOMIC DNA]</scope>
    <source>
        <strain evidence="2 3">DSM 108379</strain>
    </source>
</reference>
<feature type="compositionally biased region" description="Polar residues" evidence="1">
    <location>
        <begin position="47"/>
        <end position="58"/>
    </location>
</feature>
<dbReference type="EMBL" id="SKBN01000001">
    <property type="protein sequence ID" value="TGJ88656.1"/>
    <property type="molecule type" value="Genomic_DNA"/>
</dbReference>
<gene>
    <name evidence="2" type="ORF">E0Z10_g6</name>
</gene>
<feature type="compositionally biased region" description="Basic residues" evidence="1">
    <location>
        <begin position="169"/>
        <end position="178"/>
    </location>
</feature>
<dbReference type="STRING" id="37992.A0A4Z0ZG22"/>
<feature type="region of interest" description="Disordered" evidence="1">
    <location>
        <begin position="135"/>
        <end position="184"/>
    </location>
</feature>
<feature type="compositionally biased region" description="Basic and acidic residues" evidence="1">
    <location>
        <begin position="293"/>
        <end position="309"/>
    </location>
</feature>
<feature type="compositionally biased region" description="Basic and acidic residues" evidence="1">
    <location>
        <begin position="135"/>
        <end position="151"/>
    </location>
</feature>
<dbReference type="AlphaFoldDB" id="A0A4Z0ZG22"/>
<comment type="caution">
    <text evidence="2">The sequence shown here is derived from an EMBL/GenBank/DDBJ whole genome shotgun (WGS) entry which is preliminary data.</text>
</comment>
<feature type="compositionally biased region" description="Pro residues" evidence="1">
    <location>
        <begin position="328"/>
        <end position="352"/>
    </location>
</feature>
<feature type="region of interest" description="Disordered" evidence="1">
    <location>
        <begin position="293"/>
        <end position="472"/>
    </location>
</feature>
<dbReference type="OrthoDB" id="5401786at2759"/>
<evidence type="ECO:0000256" key="1">
    <source>
        <dbReference type="SAM" id="MobiDB-lite"/>
    </source>
</evidence>
<keyword evidence="3" id="KW-1185">Reference proteome</keyword>
<organism evidence="2 3">
    <name type="scientific">Xylaria hypoxylon</name>
    <dbReference type="NCBI Taxonomy" id="37992"/>
    <lineage>
        <taxon>Eukaryota</taxon>
        <taxon>Fungi</taxon>
        <taxon>Dikarya</taxon>
        <taxon>Ascomycota</taxon>
        <taxon>Pezizomycotina</taxon>
        <taxon>Sordariomycetes</taxon>
        <taxon>Xylariomycetidae</taxon>
        <taxon>Xylariales</taxon>
        <taxon>Xylariaceae</taxon>
        <taxon>Xylaria</taxon>
    </lineage>
</organism>
<proteinExistence type="predicted"/>
<evidence type="ECO:0000313" key="2">
    <source>
        <dbReference type="EMBL" id="TGJ88656.1"/>
    </source>
</evidence>